<feature type="transmembrane region" description="Helical" evidence="2">
    <location>
        <begin position="48"/>
        <end position="69"/>
    </location>
</feature>
<feature type="transmembrane region" description="Helical" evidence="2">
    <location>
        <begin position="107"/>
        <end position="127"/>
    </location>
</feature>
<feature type="transmembrane region" description="Helical" evidence="2">
    <location>
        <begin position="81"/>
        <end position="101"/>
    </location>
</feature>
<dbReference type="RefSeq" id="WP_021798340.1">
    <property type="nucleotide sequence ID" value="NZ_ACVN02000257.1"/>
</dbReference>
<sequence length="167" mass="16571">MTSTTSHGASTAARVPTFCSSTTLVAAALSIVIGLGLGWGLLSPVNAPFLALPSVIASAVLALLAVIGLFRDGSQVRIGDICFLVAAAADAVVVQLTGHALRPVSAGMLAAVVVLYAAIVLGIVFVCRHTAGPSDTPRAVEPQYPAGSPQRAERAAAAGGGDDAAAQ</sequence>
<accession>U2PPP1</accession>
<evidence type="ECO:0000313" key="4">
    <source>
        <dbReference type="Proteomes" id="UP000017052"/>
    </source>
</evidence>
<gene>
    <name evidence="3" type="ORF">HMPREF0682_2538</name>
</gene>
<keyword evidence="4" id="KW-1185">Reference proteome</keyword>
<proteinExistence type="predicted"/>
<feature type="transmembrane region" description="Helical" evidence="2">
    <location>
        <begin position="21"/>
        <end position="42"/>
    </location>
</feature>
<keyword evidence="2" id="KW-1133">Transmembrane helix</keyword>
<name>U2PPP1_9ACTN</name>
<feature type="compositionally biased region" description="Gly residues" evidence="1">
    <location>
        <begin position="158"/>
        <end position="167"/>
    </location>
</feature>
<protein>
    <submittedName>
        <fullName evidence="3">Uncharacterized protein</fullName>
    </submittedName>
</protein>
<comment type="caution">
    <text evidence="3">The sequence shown here is derived from an EMBL/GenBank/DDBJ whole genome shotgun (WGS) entry which is preliminary data.</text>
</comment>
<reference evidence="3" key="1">
    <citation type="submission" date="2013-08" db="EMBL/GenBank/DDBJ databases">
        <authorList>
            <person name="Durkin A.S."/>
            <person name="Haft D.R."/>
            <person name="McCorrison J."/>
            <person name="Torralba M."/>
            <person name="Gillis M."/>
            <person name="Haft D.H."/>
            <person name="Methe B."/>
            <person name="Sutton G."/>
            <person name="Nelson K.E."/>
        </authorList>
    </citation>
    <scope>NUCLEOTIDE SEQUENCE [LARGE SCALE GENOMIC DNA]</scope>
    <source>
        <strain evidence="3">F0233</strain>
    </source>
</reference>
<evidence type="ECO:0000256" key="1">
    <source>
        <dbReference type="SAM" id="MobiDB-lite"/>
    </source>
</evidence>
<evidence type="ECO:0000313" key="3">
    <source>
        <dbReference type="EMBL" id="ERK52465.1"/>
    </source>
</evidence>
<feature type="non-terminal residue" evidence="3">
    <location>
        <position position="167"/>
    </location>
</feature>
<keyword evidence="2" id="KW-0812">Transmembrane</keyword>
<dbReference type="EMBL" id="ACVN02000257">
    <property type="protein sequence ID" value="ERK52465.1"/>
    <property type="molecule type" value="Genomic_DNA"/>
</dbReference>
<feature type="region of interest" description="Disordered" evidence="1">
    <location>
        <begin position="134"/>
        <end position="167"/>
    </location>
</feature>
<evidence type="ECO:0000256" key="2">
    <source>
        <dbReference type="SAM" id="Phobius"/>
    </source>
</evidence>
<organism evidence="3 4">
    <name type="scientific">Propionibacterium acidifaciens F0233</name>
    <dbReference type="NCBI Taxonomy" id="553198"/>
    <lineage>
        <taxon>Bacteria</taxon>
        <taxon>Bacillati</taxon>
        <taxon>Actinomycetota</taxon>
        <taxon>Actinomycetes</taxon>
        <taxon>Propionibacteriales</taxon>
        <taxon>Propionibacteriaceae</taxon>
        <taxon>Propionibacterium</taxon>
    </lineage>
</organism>
<dbReference type="AlphaFoldDB" id="U2PPP1"/>
<dbReference type="Proteomes" id="UP000017052">
    <property type="component" value="Unassembled WGS sequence"/>
</dbReference>
<keyword evidence="2" id="KW-0472">Membrane</keyword>